<accession>A0A392PAY1</accession>
<dbReference type="Proteomes" id="UP000265520">
    <property type="component" value="Unassembled WGS sequence"/>
</dbReference>
<feature type="non-terminal residue" evidence="1">
    <location>
        <position position="1"/>
    </location>
</feature>
<dbReference type="AlphaFoldDB" id="A0A392PAY1"/>
<protein>
    <submittedName>
        <fullName evidence="1">Uncharacterized protein</fullName>
    </submittedName>
</protein>
<sequence length="66" mass="7557">KWSSLVQDMLEERVPRCLYDGKDIRNWKRRGVVSVVGVGLGNSLRLSHSLTLSLRLNHILTVSLRQ</sequence>
<keyword evidence="2" id="KW-1185">Reference proteome</keyword>
<reference evidence="1 2" key="1">
    <citation type="journal article" date="2018" name="Front. Plant Sci.">
        <title>Red Clover (Trifolium pratense) and Zigzag Clover (T. medium) - A Picture of Genomic Similarities and Differences.</title>
        <authorList>
            <person name="Dluhosova J."/>
            <person name="Istvanek J."/>
            <person name="Nedelnik J."/>
            <person name="Repkova J."/>
        </authorList>
    </citation>
    <scope>NUCLEOTIDE SEQUENCE [LARGE SCALE GENOMIC DNA]</scope>
    <source>
        <strain evidence="2">cv. 10/8</strain>
        <tissue evidence="1">Leaf</tissue>
    </source>
</reference>
<comment type="caution">
    <text evidence="1">The sequence shown here is derived from an EMBL/GenBank/DDBJ whole genome shotgun (WGS) entry which is preliminary data.</text>
</comment>
<evidence type="ECO:0000313" key="1">
    <source>
        <dbReference type="EMBL" id="MCI09311.1"/>
    </source>
</evidence>
<proteinExistence type="predicted"/>
<name>A0A392PAY1_9FABA</name>
<dbReference type="EMBL" id="LXQA010072171">
    <property type="protein sequence ID" value="MCI09311.1"/>
    <property type="molecule type" value="Genomic_DNA"/>
</dbReference>
<organism evidence="1 2">
    <name type="scientific">Trifolium medium</name>
    <dbReference type="NCBI Taxonomy" id="97028"/>
    <lineage>
        <taxon>Eukaryota</taxon>
        <taxon>Viridiplantae</taxon>
        <taxon>Streptophyta</taxon>
        <taxon>Embryophyta</taxon>
        <taxon>Tracheophyta</taxon>
        <taxon>Spermatophyta</taxon>
        <taxon>Magnoliopsida</taxon>
        <taxon>eudicotyledons</taxon>
        <taxon>Gunneridae</taxon>
        <taxon>Pentapetalae</taxon>
        <taxon>rosids</taxon>
        <taxon>fabids</taxon>
        <taxon>Fabales</taxon>
        <taxon>Fabaceae</taxon>
        <taxon>Papilionoideae</taxon>
        <taxon>50 kb inversion clade</taxon>
        <taxon>NPAAA clade</taxon>
        <taxon>Hologalegina</taxon>
        <taxon>IRL clade</taxon>
        <taxon>Trifolieae</taxon>
        <taxon>Trifolium</taxon>
    </lineage>
</organism>
<evidence type="ECO:0000313" key="2">
    <source>
        <dbReference type="Proteomes" id="UP000265520"/>
    </source>
</evidence>